<protein>
    <submittedName>
        <fullName evidence="2">Uncharacterized protein</fullName>
    </submittedName>
</protein>
<dbReference type="Proteomes" id="UP000682733">
    <property type="component" value="Unassembled WGS sequence"/>
</dbReference>
<sequence>WHVDRLEFKSNSQPNRYLFYDRSLRRVPLPSDIELAEYTKKLAAGQSLDVKKLSEPSKAPVVPLQAATK</sequence>
<comment type="caution">
    <text evidence="2">The sequence shown here is derived from an EMBL/GenBank/DDBJ whole genome shotgun (WGS) entry which is preliminary data.</text>
</comment>
<dbReference type="Proteomes" id="UP000677228">
    <property type="component" value="Unassembled WGS sequence"/>
</dbReference>
<feature type="non-terminal residue" evidence="2">
    <location>
        <position position="1"/>
    </location>
</feature>
<evidence type="ECO:0000313" key="2">
    <source>
        <dbReference type="EMBL" id="CAF4260856.1"/>
    </source>
</evidence>
<organism evidence="2 3">
    <name type="scientific">Didymodactylos carnosus</name>
    <dbReference type="NCBI Taxonomy" id="1234261"/>
    <lineage>
        <taxon>Eukaryota</taxon>
        <taxon>Metazoa</taxon>
        <taxon>Spiralia</taxon>
        <taxon>Gnathifera</taxon>
        <taxon>Rotifera</taxon>
        <taxon>Eurotatoria</taxon>
        <taxon>Bdelloidea</taxon>
        <taxon>Philodinida</taxon>
        <taxon>Philodinidae</taxon>
        <taxon>Didymodactylos</taxon>
    </lineage>
</organism>
<gene>
    <name evidence="1" type="ORF">OVA965_LOCUS35564</name>
    <name evidence="2" type="ORF">TMI583_LOCUS36532</name>
</gene>
<dbReference type="EMBL" id="CAJNOK010031150">
    <property type="protein sequence ID" value="CAF1468751.1"/>
    <property type="molecule type" value="Genomic_DNA"/>
</dbReference>
<reference evidence="2" key="1">
    <citation type="submission" date="2021-02" db="EMBL/GenBank/DDBJ databases">
        <authorList>
            <person name="Nowell W R."/>
        </authorList>
    </citation>
    <scope>NUCLEOTIDE SEQUENCE</scope>
</reference>
<proteinExistence type="predicted"/>
<dbReference type="AlphaFoldDB" id="A0A8S2T3U9"/>
<name>A0A8S2T3U9_9BILA</name>
<dbReference type="EMBL" id="CAJOBA010053027">
    <property type="protein sequence ID" value="CAF4260856.1"/>
    <property type="molecule type" value="Genomic_DNA"/>
</dbReference>
<evidence type="ECO:0000313" key="1">
    <source>
        <dbReference type="EMBL" id="CAF1468751.1"/>
    </source>
</evidence>
<accession>A0A8S2T3U9</accession>
<evidence type="ECO:0000313" key="3">
    <source>
        <dbReference type="Proteomes" id="UP000682733"/>
    </source>
</evidence>